<dbReference type="STRING" id="112498.A0A2D3V311"/>
<evidence type="ECO:0000256" key="2">
    <source>
        <dbReference type="SAM" id="MobiDB-lite"/>
    </source>
</evidence>
<comment type="similarity">
    <text evidence="1">Belongs to the RCAN family.</text>
</comment>
<name>A0A2D3V311_9PEZI</name>
<dbReference type="InterPro" id="IPR035979">
    <property type="entry name" value="RBD_domain_sf"/>
</dbReference>
<dbReference type="GO" id="GO:0005737">
    <property type="term" value="C:cytoplasm"/>
    <property type="evidence" value="ECO:0007669"/>
    <property type="project" value="TreeGrafter"/>
</dbReference>
<reference evidence="3 4" key="1">
    <citation type="submission" date="2016-03" db="EMBL/GenBank/DDBJ databases">
        <authorList>
            <person name="Ploux O."/>
        </authorList>
    </citation>
    <scope>NUCLEOTIDE SEQUENCE [LARGE SCALE GENOMIC DNA]</scope>
    <source>
        <strain evidence="3 4">URUG2</strain>
    </source>
</reference>
<dbReference type="FunFam" id="3.30.70.330:FF:000503">
    <property type="entry name" value="Calcineurin binding protein, putative"/>
    <property type="match status" value="1"/>
</dbReference>
<dbReference type="GO" id="GO:0003676">
    <property type="term" value="F:nucleic acid binding"/>
    <property type="evidence" value="ECO:0007669"/>
    <property type="project" value="InterPro"/>
</dbReference>
<dbReference type="EMBL" id="FJUY01000022">
    <property type="protein sequence ID" value="CZT24657.1"/>
    <property type="molecule type" value="Genomic_DNA"/>
</dbReference>
<dbReference type="Proteomes" id="UP000225277">
    <property type="component" value="Unassembled WGS sequence"/>
</dbReference>
<dbReference type="GO" id="GO:0008597">
    <property type="term" value="F:calcium-dependent protein serine/threonine phosphatase regulator activity"/>
    <property type="evidence" value="ECO:0007669"/>
    <property type="project" value="TreeGrafter"/>
</dbReference>
<protein>
    <submittedName>
        <fullName evidence="3">Related to inhibitor of calcineurin</fullName>
    </submittedName>
</protein>
<dbReference type="AlphaFoldDB" id="A0A2D3V311"/>
<evidence type="ECO:0000313" key="4">
    <source>
        <dbReference type="Proteomes" id="UP000225277"/>
    </source>
</evidence>
<accession>A0A2D3V311</accession>
<dbReference type="RefSeq" id="XP_023631381.1">
    <property type="nucleotide sequence ID" value="XM_023775613.1"/>
</dbReference>
<proteinExistence type="inferred from homology"/>
<dbReference type="InterPro" id="IPR012677">
    <property type="entry name" value="Nucleotide-bd_a/b_plait_sf"/>
</dbReference>
<dbReference type="Pfam" id="PF04847">
    <property type="entry name" value="Calcipressin"/>
    <property type="match status" value="1"/>
</dbReference>
<dbReference type="GO" id="GO:0019722">
    <property type="term" value="P:calcium-mediated signaling"/>
    <property type="evidence" value="ECO:0007669"/>
    <property type="project" value="InterPro"/>
</dbReference>
<keyword evidence="4" id="KW-1185">Reference proteome</keyword>
<dbReference type="GO" id="GO:0005634">
    <property type="term" value="C:nucleus"/>
    <property type="evidence" value="ECO:0007669"/>
    <property type="project" value="TreeGrafter"/>
</dbReference>
<evidence type="ECO:0000313" key="3">
    <source>
        <dbReference type="EMBL" id="CZT24657.1"/>
    </source>
</evidence>
<dbReference type="SUPFAM" id="SSF54928">
    <property type="entry name" value="RNA-binding domain, RBD"/>
    <property type="match status" value="1"/>
</dbReference>
<dbReference type="PANTHER" id="PTHR10300">
    <property type="entry name" value="CALCIPRESSIN"/>
    <property type="match status" value="1"/>
</dbReference>
<dbReference type="GeneID" id="35605428"/>
<dbReference type="PANTHER" id="PTHR10300:SF14">
    <property type="entry name" value="PROTEIN SARAH"/>
    <property type="match status" value="1"/>
</dbReference>
<evidence type="ECO:0000256" key="1">
    <source>
        <dbReference type="ARBA" id="ARBA00008209"/>
    </source>
</evidence>
<sequence>MQAIPTPPHSRRRSPNLSIDLSSLPQLSTPAPPSNTLLITNLTTPAIFTAINLESITQAINAHAPIHTFSPLKSMRRIIVTFHTVADAIAVRQLLDGETVLGDRIRVYFGANTRIEDPQDQHLQAPKSSRLFFISPPPSPPMGWEMRNEGPPNKDVHAEDLASALANLTARPSADDALYQQSSGTFAERKGSGRKRAATLGAGSTVVYDPEEFGDSPDLPAIAVEDTTMSPLPLTPVEGSGLKLERTARPPVELME</sequence>
<dbReference type="InterPro" id="IPR006931">
    <property type="entry name" value="Calcipressin"/>
</dbReference>
<gene>
    <name evidence="3" type="ORF">RCC_10383</name>
</gene>
<dbReference type="OrthoDB" id="17212at2759"/>
<feature type="region of interest" description="Disordered" evidence="2">
    <location>
        <begin position="230"/>
        <end position="256"/>
    </location>
</feature>
<dbReference type="Gene3D" id="3.30.70.330">
    <property type="match status" value="1"/>
</dbReference>
<organism evidence="3 4">
    <name type="scientific">Ramularia collo-cygni</name>
    <dbReference type="NCBI Taxonomy" id="112498"/>
    <lineage>
        <taxon>Eukaryota</taxon>
        <taxon>Fungi</taxon>
        <taxon>Dikarya</taxon>
        <taxon>Ascomycota</taxon>
        <taxon>Pezizomycotina</taxon>
        <taxon>Dothideomycetes</taxon>
        <taxon>Dothideomycetidae</taxon>
        <taxon>Mycosphaerellales</taxon>
        <taxon>Mycosphaerellaceae</taxon>
        <taxon>Ramularia</taxon>
    </lineage>
</organism>